<dbReference type="Gene3D" id="3.40.50.300">
    <property type="entry name" value="P-loop containing nucleotide triphosphate hydrolases"/>
    <property type="match status" value="2"/>
</dbReference>
<dbReference type="GO" id="GO:0005524">
    <property type="term" value="F:ATP binding"/>
    <property type="evidence" value="ECO:0007669"/>
    <property type="project" value="UniProtKB-KW"/>
</dbReference>
<reference evidence="6" key="1">
    <citation type="journal article" date="2019" name="Int. J. Syst. Evol. Microbiol.">
        <title>The Global Catalogue of Microorganisms (GCM) 10K type strain sequencing project: providing services to taxonomists for standard genome sequencing and annotation.</title>
        <authorList>
            <consortium name="The Broad Institute Genomics Platform"/>
            <consortium name="The Broad Institute Genome Sequencing Center for Infectious Disease"/>
            <person name="Wu L."/>
            <person name="Ma J."/>
        </authorList>
    </citation>
    <scope>NUCLEOTIDE SEQUENCE [LARGE SCALE GENOMIC DNA]</scope>
    <source>
        <strain evidence="6">JCM 18050</strain>
    </source>
</reference>
<evidence type="ECO:0000259" key="4">
    <source>
        <dbReference type="PROSITE" id="PS50893"/>
    </source>
</evidence>
<protein>
    <submittedName>
        <fullName evidence="5">Molybdate ABC transporter ATP-binding protein ModF</fullName>
    </submittedName>
</protein>
<accession>A0ABP9N114</accession>
<keyword evidence="3 5" id="KW-0067">ATP-binding</keyword>
<dbReference type="SUPFAM" id="SSF52540">
    <property type="entry name" value="P-loop containing nucleoside triphosphate hydrolases"/>
    <property type="match status" value="2"/>
</dbReference>
<evidence type="ECO:0000256" key="2">
    <source>
        <dbReference type="ARBA" id="ARBA00022741"/>
    </source>
</evidence>
<evidence type="ECO:0000313" key="6">
    <source>
        <dbReference type="Proteomes" id="UP001500171"/>
    </source>
</evidence>
<dbReference type="PANTHER" id="PTHR43553:SF3">
    <property type="entry name" value="ABC TRANSPORTER ATP-BINDING PROTEIN MODF"/>
    <property type="match status" value="1"/>
</dbReference>
<dbReference type="CDD" id="cd00267">
    <property type="entry name" value="ABC_ATPase"/>
    <property type="match status" value="1"/>
</dbReference>
<dbReference type="NCBIfam" id="NF008186">
    <property type="entry name" value="PRK10938.1"/>
    <property type="match status" value="1"/>
</dbReference>
<name>A0ABP9N114_9GAMM</name>
<dbReference type="InterPro" id="IPR003593">
    <property type="entry name" value="AAA+_ATPase"/>
</dbReference>
<feature type="domain" description="ABC transporter" evidence="4">
    <location>
        <begin position="257"/>
        <end position="490"/>
    </location>
</feature>
<dbReference type="InterPro" id="IPR003439">
    <property type="entry name" value="ABC_transporter-like_ATP-bd"/>
</dbReference>
<evidence type="ECO:0000313" key="5">
    <source>
        <dbReference type="EMBL" id="GAA5104726.1"/>
    </source>
</evidence>
<dbReference type="InterPro" id="IPR027417">
    <property type="entry name" value="P-loop_NTPase"/>
</dbReference>
<gene>
    <name evidence="5" type="primary">modF</name>
    <name evidence="5" type="ORF">GCM10023211_02830</name>
</gene>
<keyword evidence="2" id="KW-0547">Nucleotide-binding</keyword>
<dbReference type="PROSITE" id="PS50893">
    <property type="entry name" value="ABC_TRANSPORTER_2"/>
    <property type="match status" value="2"/>
</dbReference>
<dbReference type="Proteomes" id="UP001500171">
    <property type="component" value="Unassembled WGS sequence"/>
</dbReference>
<dbReference type="SMART" id="SM00382">
    <property type="entry name" value="AAA"/>
    <property type="match status" value="2"/>
</dbReference>
<dbReference type="EMBL" id="BAABHY010000001">
    <property type="protein sequence ID" value="GAA5104726.1"/>
    <property type="molecule type" value="Genomic_DNA"/>
</dbReference>
<dbReference type="Pfam" id="PF00005">
    <property type="entry name" value="ABC_tran"/>
    <property type="match status" value="2"/>
</dbReference>
<keyword evidence="1" id="KW-0813">Transport</keyword>
<evidence type="ECO:0000256" key="1">
    <source>
        <dbReference type="ARBA" id="ARBA00022448"/>
    </source>
</evidence>
<comment type="caution">
    <text evidence="5">The sequence shown here is derived from an EMBL/GenBank/DDBJ whole genome shotgun (WGS) entry which is preliminary data.</text>
</comment>
<keyword evidence="6" id="KW-1185">Reference proteome</keyword>
<organism evidence="5 6">
    <name type="scientific">Orbus sasakiae</name>
    <dbReference type="NCBI Taxonomy" id="1078475"/>
    <lineage>
        <taxon>Bacteria</taxon>
        <taxon>Pseudomonadati</taxon>
        <taxon>Pseudomonadota</taxon>
        <taxon>Gammaproteobacteria</taxon>
        <taxon>Orbales</taxon>
        <taxon>Orbaceae</taxon>
        <taxon>Orbus</taxon>
    </lineage>
</organism>
<dbReference type="PANTHER" id="PTHR43553">
    <property type="entry name" value="HEAVY METAL TRANSPORTER"/>
    <property type="match status" value="1"/>
</dbReference>
<proteinExistence type="predicted"/>
<evidence type="ECO:0000256" key="3">
    <source>
        <dbReference type="ARBA" id="ARBA00022840"/>
    </source>
</evidence>
<dbReference type="InterPro" id="IPR050095">
    <property type="entry name" value="ECF_ABC_transporter_ATP-bd"/>
</dbReference>
<feature type="domain" description="ABC transporter" evidence="4">
    <location>
        <begin position="2"/>
        <end position="233"/>
    </location>
</feature>
<sequence length="491" mass="55415">MIKINNAKYKISDNMTFFIPQLTINSGDCFAFVGSNGSGKSTLVKALANEQPLLSGEIANHFSRIAHISFEQLQKIIDEEWKKNNTDLLSEGEDDTGLTTGQMIQSDIKNQDLCDQLAKQFGISHLLERRFKYLSTGETRKTLLCRTLMSSPQLLILDEPFDGLDVDSRQQLALLLAELAKHGVTLVLVLNRFNEIPEFIQYIGVLAECKLIKVADRQTILQDQIIQELANIELLNSSQLPLPDEQPLYLADHLPRVILKQGYVQYDEKPIIQNLNWQVNAKENWQIVGPNGAGKSTLLSLVTGDHPQGYSNDLTLFGRKRGSGETIWDIKKHIGYVSSSLHLDYRVNISVKNVLLSGYFDSIGVYCATSDKQNKLADEWLALLNLTKQAHQPFQSLSWGQQRLVLIARALVKHPTLLILDEPLQGLDQLNRELVKRWIDLLIQKGQTQLLFVSHHIEDAPACITHRLTFVGDHKNGFQYDITSLLTAEVR</sequence>